<comment type="catalytic activity">
    <reaction evidence="1">
        <text>Hydrolysis of terminal, non-reducing alpha-D-galactose residues in alpha-D-galactosides, including galactose oligosaccharides, galactomannans and galactolipids.</text>
        <dbReference type="EC" id="3.2.1.22"/>
    </reaction>
</comment>
<dbReference type="Gene3D" id="2.70.98.60">
    <property type="entry name" value="alpha-galactosidase from lactobacil brevis"/>
    <property type="match status" value="1"/>
</dbReference>
<dbReference type="InterPro" id="IPR002252">
    <property type="entry name" value="Glyco_hydro_36"/>
</dbReference>
<dbReference type="InterPro" id="IPR031704">
    <property type="entry name" value="Glyco_hydro_36_N"/>
</dbReference>
<organism evidence="6 7">
    <name type="scientific">Butyrivibrio hungatei</name>
    <dbReference type="NCBI Taxonomy" id="185008"/>
    <lineage>
        <taxon>Bacteria</taxon>
        <taxon>Bacillati</taxon>
        <taxon>Bacillota</taxon>
        <taxon>Clostridia</taxon>
        <taxon>Lachnospirales</taxon>
        <taxon>Lachnospiraceae</taxon>
        <taxon>Butyrivibrio</taxon>
    </lineage>
</organism>
<dbReference type="PRINTS" id="PR00743">
    <property type="entry name" value="GLHYDRLASE36"/>
</dbReference>
<feature type="domain" description="Glycosyl hydrolase family 36 N-terminal" evidence="5">
    <location>
        <begin position="30"/>
        <end position="281"/>
    </location>
</feature>
<dbReference type="InterPro" id="IPR038417">
    <property type="entry name" value="Alpga-gal_N_sf"/>
</dbReference>
<dbReference type="EC" id="3.2.1.22" evidence="2"/>
<protein>
    <recommendedName>
        <fullName evidence="2">alpha-galactosidase</fullName>
        <ecNumber evidence="2">3.2.1.22</ecNumber>
    </recommendedName>
</protein>
<dbReference type="GO" id="GO:0016052">
    <property type="term" value="P:carbohydrate catabolic process"/>
    <property type="evidence" value="ECO:0007669"/>
    <property type="project" value="InterPro"/>
</dbReference>
<keyword evidence="3" id="KW-0378">Hydrolase</keyword>
<dbReference type="FunFam" id="3.20.20.70:FF:000118">
    <property type="entry name" value="Alpha-galactosidase"/>
    <property type="match status" value="1"/>
</dbReference>
<accession>A0A1G5AG03</accession>
<dbReference type="InterPro" id="IPR013785">
    <property type="entry name" value="Aldolase_TIM"/>
</dbReference>
<evidence type="ECO:0000313" key="7">
    <source>
        <dbReference type="Proteomes" id="UP000183047"/>
    </source>
</evidence>
<dbReference type="Proteomes" id="UP000183047">
    <property type="component" value="Unassembled WGS sequence"/>
</dbReference>
<dbReference type="PANTHER" id="PTHR43053:SF3">
    <property type="entry name" value="ALPHA-GALACTOSIDASE C-RELATED"/>
    <property type="match status" value="1"/>
</dbReference>
<reference evidence="7" key="1">
    <citation type="submission" date="2016-10" db="EMBL/GenBank/DDBJ databases">
        <authorList>
            <person name="Varghese N."/>
            <person name="Submissions S."/>
        </authorList>
    </citation>
    <scope>NUCLEOTIDE SEQUENCE [LARGE SCALE GENOMIC DNA]</scope>
    <source>
        <strain evidence="7">XBD2006</strain>
    </source>
</reference>
<evidence type="ECO:0000256" key="1">
    <source>
        <dbReference type="ARBA" id="ARBA00001255"/>
    </source>
</evidence>
<evidence type="ECO:0000256" key="3">
    <source>
        <dbReference type="ARBA" id="ARBA00022801"/>
    </source>
</evidence>
<dbReference type="Pfam" id="PF02065">
    <property type="entry name" value="Melibiase"/>
    <property type="match status" value="1"/>
</dbReference>
<dbReference type="Pfam" id="PF16875">
    <property type="entry name" value="Glyco_hydro_36N"/>
    <property type="match status" value="1"/>
</dbReference>
<proteinExistence type="predicted"/>
<dbReference type="PANTHER" id="PTHR43053">
    <property type="entry name" value="GLYCOSIDASE FAMILY 31"/>
    <property type="match status" value="1"/>
</dbReference>
<keyword evidence="4" id="KW-0326">Glycosidase</keyword>
<dbReference type="CDD" id="cd14791">
    <property type="entry name" value="GH36"/>
    <property type="match status" value="1"/>
</dbReference>
<dbReference type="InterPro" id="IPR050985">
    <property type="entry name" value="Alpha-glycosidase_related"/>
</dbReference>
<dbReference type="SUPFAM" id="SSF51445">
    <property type="entry name" value="(Trans)glycosidases"/>
    <property type="match status" value="1"/>
</dbReference>
<evidence type="ECO:0000256" key="2">
    <source>
        <dbReference type="ARBA" id="ARBA00012755"/>
    </source>
</evidence>
<evidence type="ECO:0000259" key="5">
    <source>
        <dbReference type="Pfam" id="PF16875"/>
    </source>
</evidence>
<evidence type="ECO:0000256" key="4">
    <source>
        <dbReference type="ARBA" id="ARBA00023295"/>
    </source>
</evidence>
<gene>
    <name evidence="6" type="ORF">SAMN02910451_00218</name>
</gene>
<dbReference type="AlphaFoldDB" id="A0A1G5AG03"/>
<sequence length="567" mass="64806">MAIVYNDSEQIWKLDTENTSYVLGVVDGKYLSHIYYGKKIRSGELSYLLRPEEIVPPSIRPAEQLGFMDAIQLEYPCGGIGDFRECCISVKSDAGQIGCDLSYKGYEIVKGKAKVAGLPTCFGDNADTLVIRLEDEIYGLVVSLSFTVFDDCDAVIRSAIIENRGSKILCIERALSSCLDFEMRDCEVITQCGAWAREHIIERTALNHAAVIAESTRGEEGHDSMPFMAVVSKNTDRKSGEVYASQLIYSGNFMAKIKKNAHDQIRMVIGINPETFSWKLEPGDSFQTPEAALVYSSCGLGKMTRDYHKLFRKHLIRQDWVSKERPILINNWEATYFDFDKDKLLDIAKTARQCGIELQVLDDGWFGYNRNQPSGGLGDWYVNEDKLEGGLKGLTDELKKIDMKFGLWFEPEMVCEDTDLYKKHPGWILHQVGRIPARARDQWVLDYSNPEVRNYIYESMAKILREVPVVYIKWDMNRSLSDVGSEYLPSDRQGEIWHRHVLGVYEIQEKITKEFPYVLIENCSSGGARFDAGMLYYSPQIWCSDDMDPVERLSIQEVLQCFIRYQR</sequence>
<name>A0A1G5AG03_9FIRM</name>
<dbReference type="InterPro" id="IPR017853">
    <property type="entry name" value="GH"/>
</dbReference>
<dbReference type="EMBL" id="FMUR01000003">
    <property type="protein sequence ID" value="SCX76826.1"/>
    <property type="molecule type" value="Genomic_DNA"/>
</dbReference>
<dbReference type="GO" id="GO:0004557">
    <property type="term" value="F:alpha-galactosidase activity"/>
    <property type="evidence" value="ECO:0007669"/>
    <property type="project" value="UniProtKB-EC"/>
</dbReference>
<dbReference type="Gene3D" id="3.20.20.70">
    <property type="entry name" value="Aldolase class I"/>
    <property type="match status" value="1"/>
</dbReference>
<evidence type="ECO:0000313" key="6">
    <source>
        <dbReference type="EMBL" id="SCX76826.1"/>
    </source>
</evidence>
<keyword evidence="7" id="KW-1185">Reference proteome</keyword>